<dbReference type="OrthoDB" id="2976890at2759"/>
<organism evidence="2 3">
    <name type="scientific">Elaphomyces granulatus</name>
    <dbReference type="NCBI Taxonomy" id="519963"/>
    <lineage>
        <taxon>Eukaryota</taxon>
        <taxon>Fungi</taxon>
        <taxon>Dikarya</taxon>
        <taxon>Ascomycota</taxon>
        <taxon>Pezizomycotina</taxon>
        <taxon>Eurotiomycetes</taxon>
        <taxon>Eurotiomycetidae</taxon>
        <taxon>Eurotiales</taxon>
        <taxon>Elaphomycetaceae</taxon>
        <taxon>Elaphomyces</taxon>
    </lineage>
</organism>
<evidence type="ECO:0000256" key="1">
    <source>
        <dbReference type="SAM" id="MobiDB-lite"/>
    </source>
</evidence>
<sequence>MSMRRLVPSAIGKQQIRRTADQEGEYDNPAAPGKEYSPLGHISESRHCLAIDNEFKKQRPQLKDDSPFDDLQHDRSVARCNSLPILAIIGHWLTIEFEYRQQNSRDLTAVKIWLPRSILELDLVPKLLSISGANAGNSETMFSNLHRRLPARIGLRRKRETEG</sequence>
<reference evidence="2 3" key="1">
    <citation type="journal article" date="2015" name="Environ. Microbiol.">
        <title>Metagenome sequence of Elaphomyces granulatus from sporocarp tissue reveals Ascomycota ectomycorrhizal fingerprints of genome expansion and a Proteobacteria-rich microbiome.</title>
        <authorList>
            <person name="Quandt C.A."/>
            <person name="Kohler A."/>
            <person name="Hesse C.N."/>
            <person name="Sharpton T.J."/>
            <person name="Martin F."/>
            <person name="Spatafora J.W."/>
        </authorList>
    </citation>
    <scope>NUCLEOTIDE SEQUENCE [LARGE SCALE GENOMIC DNA]</scope>
    <source>
        <strain evidence="2 3">OSC145934</strain>
    </source>
</reference>
<evidence type="ECO:0000313" key="2">
    <source>
        <dbReference type="EMBL" id="OXV09720.1"/>
    </source>
</evidence>
<dbReference type="EMBL" id="NPHW01003373">
    <property type="protein sequence ID" value="OXV09720.1"/>
    <property type="molecule type" value="Genomic_DNA"/>
</dbReference>
<name>A0A232LZY3_9EURO</name>
<gene>
    <name evidence="2" type="ORF">Egran_02517</name>
</gene>
<dbReference type="Proteomes" id="UP000243515">
    <property type="component" value="Unassembled WGS sequence"/>
</dbReference>
<dbReference type="AlphaFoldDB" id="A0A232LZY3"/>
<comment type="caution">
    <text evidence="2">The sequence shown here is derived from an EMBL/GenBank/DDBJ whole genome shotgun (WGS) entry which is preliminary data.</text>
</comment>
<protein>
    <submittedName>
        <fullName evidence="2">Uncharacterized protein</fullName>
    </submittedName>
</protein>
<accession>A0A232LZY3</accession>
<evidence type="ECO:0000313" key="3">
    <source>
        <dbReference type="Proteomes" id="UP000243515"/>
    </source>
</evidence>
<feature type="region of interest" description="Disordered" evidence="1">
    <location>
        <begin position="1"/>
        <end position="40"/>
    </location>
</feature>
<keyword evidence="3" id="KW-1185">Reference proteome</keyword>
<proteinExistence type="predicted"/>